<dbReference type="InterPro" id="IPR034164">
    <property type="entry name" value="Pepsin-like_dom"/>
</dbReference>
<dbReference type="InterPro" id="IPR033121">
    <property type="entry name" value="PEPTIDASE_A1"/>
</dbReference>
<feature type="domain" description="Peptidase A1" evidence="7">
    <location>
        <begin position="685"/>
        <end position="1014"/>
    </location>
</feature>
<dbReference type="Pfam" id="PF14418">
    <property type="entry name" value="OHA"/>
    <property type="match status" value="1"/>
</dbReference>
<keyword evidence="2" id="KW-0645">Protease</keyword>
<sequence>MTLRDQIKRTIISLYNDRIYPDFQSVKKRHEERYKAEPLTLDTLMHLCNQNNPDFSIEKAEDRPVPGFKLAHPPKSFRGFVSPTDPVDYYGPQLWEAFRTEINSLLLYDPSYYTFPGGRYGTARALKERNLRFLNGYSLGELCHIVQLAIDKEILAYGKSGSVVPFKVSSKAEKDANARDKKPTFAGHRRQVPVKEGSEHSRRDTTDSSGDHGSSSDHSSSSHLSPRSESTREDFIATWGRLREVLYTLLTSTEWKHRILLLSNLKNEIRRHFGGVVLSETALGHTKLIDMVQDPKLTDLVFVDWRRNNPVLKLEAGATLHKPNVASVTMATRKGAPVKLSRDHTLPAHRASTMSITPERTASGSRTAGGSTTKTVSSGDQPPCTATGGQEQQQQQPSPAIWLKNTFLQYADSEEVEALEKSRRVKTAPDEYILSTADRAIADLHINHYQVTPLDFPLVPPATTETDYDLTNGDSVGTAGTAPPGLEAQAAAPLSPLAHPVNEVSDAIATFGSSTELHETLPDLELLLAQLESDNSSGRGKVLNASAAEFVPMRSQTPRPPPDTFMQSLLLTSGSNFHQPPTPAAAEAPSLGPPITPGGVLLSQAIEAEAYPWISRTPGGCTVGTLLDACGSPTGVMAAESCEEVLRSPLRITLHFISVLSRASFWNAGRLPKHVVDFPIKIGDDRALVDLTFDKQVVRLVPDTAGFNTFVLYKKAFSKTQCEHFAAGCYECPHDSCAPISKTNITVTFADNSSFVYFNSFADLTVKLGNGTEIIVEGYDIGVVKDYSPKNMPPSPILGLHREPGFSRQEHSFIHQLVRNSEGAIRRLAFSITYPRTSDEVGHLTAGGDPDPAWHAPFITLHQRDDRAWTLGIDEVGYRGDGKSEPVTIKKGRVLFDSGATVIIGPHDEANKVLNFIAKFVEFKGSDVLKIIDCSDIPKLPEVWFDIQADDEEALTTRVFIEGRDYVLHSGGKCYISITGGDLSAVGVRWMLGAPLFKGHFVQFTYDVESIGFAKKH</sequence>
<comment type="caution">
    <text evidence="9">The sequence shown here is derived from an EMBL/GenBank/DDBJ whole genome shotgun (WGS) entry which is preliminary data.</text>
</comment>
<keyword evidence="3" id="KW-0064">Aspartyl protease</keyword>
<feature type="compositionally biased region" description="Basic and acidic residues" evidence="5">
    <location>
        <begin position="196"/>
        <end position="210"/>
    </location>
</feature>
<gene>
    <name evidence="9" type="ORF">FOL46_003628</name>
    <name evidence="8" type="ORF">FOZ61_004184</name>
</gene>
<evidence type="ECO:0000313" key="10">
    <source>
        <dbReference type="Proteomes" id="UP000570595"/>
    </source>
</evidence>
<dbReference type="InterPro" id="IPR001969">
    <property type="entry name" value="Aspartic_peptidase_AS"/>
</dbReference>
<evidence type="ECO:0000256" key="1">
    <source>
        <dbReference type="ARBA" id="ARBA00007447"/>
    </source>
</evidence>
<dbReference type="Pfam" id="PF00026">
    <property type="entry name" value="Asp"/>
    <property type="match status" value="1"/>
</dbReference>
<feature type="region of interest" description="Disordered" evidence="5">
    <location>
        <begin position="172"/>
        <end position="229"/>
    </location>
</feature>
<evidence type="ECO:0000256" key="2">
    <source>
        <dbReference type="ARBA" id="ARBA00022670"/>
    </source>
</evidence>
<feature type="domain" description="HTH OST-type" evidence="6">
    <location>
        <begin position="238"/>
        <end position="317"/>
    </location>
</feature>
<dbReference type="SUPFAM" id="SSF50630">
    <property type="entry name" value="Acid proteases"/>
    <property type="match status" value="1"/>
</dbReference>
<dbReference type="InterPro" id="IPR021109">
    <property type="entry name" value="Peptidase_aspartic_dom_sf"/>
</dbReference>
<accession>A0A7J6MU61</accession>
<evidence type="ECO:0000313" key="8">
    <source>
        <dbReference type="EMBL" id="KAF4669421.1"/>
    </source>
</evidence>
<proteinExistence type="inferred from homology"/>
<dbReference type="PANTHER" id="PTHR47966:SF51">
    <property type="entry name" value="BETA-SITE APP-CLEAVING ENZYME, ISOFORM A-RELATED"/>
    <property type="match status" value="1"/>
</dbReference>
<feature type="region of interest" description="Disordered" evidence="5">
    <location>
        <begin position="350"/>
        <end position="397"/>
    </location>
</feature>
<evidence type="ECO:0000259" key="7">
    <source>
        <dbReference type="PROSITE" id="PS51767"/>
    </source>
</evidence>
<feature type="compositionally biased region" description="Polar residues" evidence="5">
    <location>
        <begin position="352"/>
        <end position="380"/>
    </location>
</feature>
<organism evidence="9 11">
    <name type="scientific">Perkinsus olseni</name>
    <name type="common">Perkinsus atlanticus</name>
    <dbReference type="NCBI Taxonomy" id="32597"/>
    <lineage>
        <taxon>Eukaryota</taxon>
        <taxon>Sar</taxon>
        <taxon>Alveolata</taxon>
        <taxon>Perkinsozoa</taxon>
        <taxon>Perkinsea</taxon>
        <taxon>Perkinsida</taxon>
        <taxon>Perkinsidae</taxon>
        <taxon>Perkinsus</taxon>
    </lineage>
</organism>
<dbReference type="Gene3D" id="2.40.70.10">
    <property type="entry name" value="Acid Proteases"/>
    <property type="match status" value="2"/>
</dbReference>
<dbReference type="AlphaFoldDB" id="A0A7J6MU61"/>
<evidence type="ECO:0000313" key="11">
    <source>
        <dbReference type="Proteomes" id="UP000572268"/>
    </source>
</evidence>
<dbReference type="EMBL" id="JABAHT010000024">
    <property type="protein sequence ID" value="KAF4669421.1"/>
    <property type="molecule type" value="Genomic_DNA"/>
</dbReference>
<dbReference type="PROSITE" id="PS51644">
    <property type="entry name" value="HTH_OST"/>
    <property type="match status" value="1"/>
</dbReference>
<dbReference type="GO" id="GO:0004190">
    <property type="term" value="F:aspartic-type endopeptidase activity"/>
    <property type="evidence" value="ECO:0007669"/>
    <property type="project" value="UniProtKB-KW"/>
</dbReference>
<evidence type="ECO:0000256" key="5">
    <source>
        <dbReference type="SAM" id="MobiDB-lite"/>
    </source>
</evidence>
<dbReference type="InterPro" id="IPR025605">
    <property type="entry name" value="OST-HTH/LOTUS_dom"/>
</dbReference>
<evidence type="ECO:0000256" key="4">
    <source>
        <dbReference type="ARBA" id="ARBA00022801"/>
    </source>
</evidence>
<dbReference type="PANTHER" id="PTHR47966">
    <property type="entry name" value="BETA-SITE APP-CLEAVING ENZYME, ISOFORM A-RELATED"/>
    <property type="match status" value="1"/>
</dbReference>
<evidence type="ECO:0000256" key="3">
    <source>
        <dbReference type="ARBA" id="ARBA00022750"/>
    </source>
</evidence>
<dbReference type="GO" id="GO:0006508">
    <property type="term" value="P:proteolysis"/>
    <property type="evidence" value="ECO:0007669"/>
    <property type="project" value="UniProtKB-KW"/>
</dbReference>
<name>A0A7J6MU61_PEROL</name>
<dbReference type="InterPro" id="IPR025677">
    <property type="entry name" value="OST-HTH-assoc_dom"/>
</dbReference>
<feature type="compositionally biased region" description="Basic and acidic residues" evidence="5">
    <location>
        <begin position="172"/>
        <end position="183"/>
    </location>
</feature>
<reference evidence="10 11" key="1">
    <citation type="submission" date="2020-04" db="EMBL/GenBank/DDBJ databases">
        <title>Perkinsus olseni comparative genomics.</title>
        <authorList>
            <person name="Bogema D.R."/>
        </authorList>
    </citation>
    <scope>NUCLEOTIDE SEQUENCE [LARGE SCALE GENOMIC DNA]</scope>
    <source>
        <strain evidence="8">ATCC PRA-179</strain>
        <strain evidence="9">ATCC PRA-31</strain>
    </source>
</reference>
<dbReference type="Proteomes" id="UP000570595">
    <property type="component" value="Unassembled WGS sequence"/>
</dbReference>
<dbReference type="CDD" id="cd05471">
    <property type="entry name" value="pepsin_like"/>
    <property type="match status" value="1"/>
</dbReference>
<feature type="compositionally biased region" description="Low complexity" evidence="5">
    <location>
        <begin position="211"/>
        <end position="223"/>
    </location>
</feature>
<dbReference type="Proteomes" id="UP000572268">
    <property type="component" value="Unassembled WGS sequence"/>
</dbReference>
<evidence type="ECO:0008006" key="12">
    <source>
        <dbReference type="Google" id="ProtNLM"/>
    </source>
</evidence>
<dbReference type="InterPro" id="IPR001461">
    <property type="entry name" value="Aspartic_peptidase_A1"/>
</dbReference>
<dbReference type="PROSITE" id="PS00141">
    <property type="entry name" value="ASP_PROTEASE"/>
    <property type="match status" value="1"/>
</dbReference>
<evidence type="ECO:0000259" key="6">
    <source>
        <dbReference type="PROSITE" id="PS51644"/>
    </source>
</evidence>
<keyword evidence="4" id="KW-0378">Hydrolase</keyword>
<comment type="similarity">
    <text evidence="1">Belongs to the peptidase A1 family.</text>
</comment>
<evidence type="ECO:0000313" key="9">
    <source>
        <dbReference type="EMBL" id="KAF4674887.1"/>
    </source>
</evidence>
<dbReference type="EMBL" id="JABANN010000023">
    <property type="protein sequence ID" value="KAF4674887.1"/>
    <property type="molecule type" value="Genomic_DNA"/>
</dbReference>
<protein>
    <recommendedName>
        <fullName evidence="12">Peptidase A1 domain-containing protein</fullName>
    </recommendedName>
</protein>
<dbReference type="OrthoDB" id="447390at2759"/>
<dbReference type="PROSITE" id="PS51767">
    <property type="entry name" value="PEPTIDASE_A1"/>
    <property type="match status" value="1"/>
</dbReference>